<evidence type="ECO:0000256" key="2">
    <source>
        <dbReference type="ARBA" id="ARBA00004709"/>
    </source>
</evidence>
<comment type="cofactor">
    <cofactor evidence="7">
        <name>a divalent metal cation</name>
        <dbReference type="ChEBI" id="CHEBI:60240"/>
    </cofactor>
    <text evidence="7">Binds 1 divalent metal cation per subunit.</text>
</comment>
<feature type="binding site" evidence="7">
    <location>
        <position position="143"/>
    </location>
    <ligand>
        <name>4-CDP-2-C-methyl-D-erythritol 2-phosphate</name>
        <dbReference type="ChEBI" id="CHEBI:57919"/>
    </ligand>
</feature>
<feature type="binding site" evidence="7">
    <location>
        <position position="43"/>
    </location>
    <ligand>
        <name>a divalent metal cation</name>
        <dbReference type="ChEBI" id="CHEBI:60240"/>
    </ligand>
</feature>
<accession>A0A1I4MH92</accession>
<keyword evidence="5 7" id="KW-0414">Isoprene biosynthesis</keyword>
<dbReference type="HAMAP" id="MF_00107">
    <property type="entry name" value="IspF"/>
    <property type="match status" value="1"/>
</dbReference>
<dbReference type="GO" id="GO:0016114">
    <property type="term" value="P:terpenoid biosynthetic process"/>
    <property type="evidence" value="ECO:0007669"/>
    <property type="project" value="InterPro"/>
</dbReference>
<dbReference type="UniPathway" id="UPA00056">
    <property type="reaction ID" value="UER00095"/>
</dbReference>
<keyword evidence="11" id="KW-1185">Reference proteome</keyword>
<feature type="binding site" evidence="7">
    <location>
        <position position="11"/>
    </location>
    <ligand>
        <name>a divalent metal cation</name>
        <dbReference type="ChEBI" id="CHEBI:60240"/>
    </ligand>
</feature>
<feature type="binding site" evidence="7">
    <location>
        <begin position="35"/>
        <end position="36"/>
    </location>
    <ligand>
        <name>4-CDP-2-C-methyl-D-erythritol 2-phosphate</name>
        <dbReference type="ChEBI" id="CHEBI:57919"/>
    </ligand>
</feature>
<feature type="domain" description="2-C-methyl-D-erythritol 2,4-cyclodiphosphate synthase" evidence="9">
    <location>
        <begin position="2"/>
        <end position="155"/>
    </location>
</feature>
<evidence type="ECO:0000256" key="5">
    <source>
        <dbReference type="ARBA" id="ARBA00023229"/>
    </source>
</evidence>
<dbReference type="Gene3D" id="3.30.1330.50">
    <property type="entry name" value="2-C-methyl-D-erythritol 2,4-cyclodiphosphate synthase"/>
    <property type="match status" value="1"/>
</dbReference>
<feature type="binding site" evidence="7">
    <location>
        <position position="9"/>
    </location>
    <ligand>
        <name>a divalent metal cation</name>
        <dbReference type="ChEBI" id="CHEBI:60240"/>
    </ligand>
</feature>
<dbReference type="SUPFAM" id="SSF69765">
    <property type="entry name" value="IpsF-like"/>
    <property type="match status" value="1"/>
</dbReference>
<keyword evidence="6 7" id="KW-0456">Lyase</keyword>
<evidence type="ECO:0000256" key="4">
    <source>
        <dbReference type="ARBA" id="ARBA00022723"/>
    </source>
</evidence>
<comment type="pathway">
    <text evidence="2 7">Isoprenoid biosynthesis; isopentenyl diphosphate biosynthesis via DXP pathway; isopentenyl diphosphate from 1-deoxy-D-xylulose 5-phosphate: step 4/6.</text>
</comment>
<dbReference type="GO" id="GO:0046872">
    <property type="term" value="F:metal ion binding"/>
    <property type="evidence" value="ECO:0007669"/>
    <property type="project" value="UniProtKB-KW"/>
</dbReference>
<evidence type="ECO:0000256" key="3">
    <source>
        <dbReference type="ARBA" id="ARBA00012579"/>
    </source>
</evidence>
<comment type="subunit">
    <text evidence="7">Homotrimer.</text>
</comment>
<feature type="binding site" evidence="7">
    <location>
        <position position="140"/>
    </location>
    <ligand>
        <name>4-CDP-2-C-methyl-D-erythritol 2-phosphate</name>
        <dbReference type="ChEBI" id="CHEBI:57919"/>
    </ligand>
</feature>
<feature type="binding site" evidence="7">
    <location>
        <begin position="57"/>
        <end position="59"/>
    </location>
    <ligand>
        <name>4-CDP-2-C-methyl-D-erythritol 2-phosphate</name>
        <dbReference type="ChEBI" id="CHEBI:57919"/>
    </ligand>
</feature>
<feature type="site" description="Transition state stabilizer" evidence="7">
    <location>
        <position position="35"/>
    </location>
</feature>
<dbReference type="EMBL" id="FOTI01000054">
    <property type="protein sequence ID" value="SFM02594.1"/>
    <property type="molecule type" value="Genomic_DNA"/>
</dbReference>
<proteinExistence type="inferred from homology"/>
<dbReference type="Proteomes" id="UP000199006">
    <property type="component" value="Unassembled WGS sequence"/>
</dbReference>
<feature type="binding site" evidence="7">
    <location>
        <begin position="133"/>
        <end position="136"/>
    </location>
    <ligand>
        <name>4-CDP-2-C-methyl-D-erythritol 2-phosphate</name>
        <dbReference type="ChEBI" id="CHEBI:57919"/>
    </ligand>
</feature>
<evidence type="ECO:0000256" key="8">
    <source>
        <dbReference type="RuleBase" id="RU004395"/>
    </source>
</evidence>
<gene>
    <name evidence="7" type="primary">ispF</name>
    <name evidence="10" type="ORF">SAMN02983006_02609</name>
</gene>
<protein>
    <recommendedName>
        <fullName evidence="3 7">2-C-methyl-D-erythritol 2,4-cyclodiphosphate synthase</fullName>
        <shortName evidence="7">MECDP-synthase</shortName>
        <shortName evidence="7">MECPP-synthase</shortName>
        <shortName evidence="7">MECPS</shortName>
        <ecNumber evidence="3 7">4.6.1.12</ecNumber>
    </recommendedName>
</protein>
<name>A0A1I4MH92_9FIRM</name>
<dbReference type="CDD" id="cd00554">
    <property type="entry name" value="MECDP_synthase"/>
    <property type="match status" value="1"/>
</dbReference>
<dbReference type="Pfam" id="PF02542">
    <property type="entry name" value="YgbB"/>
    <property type="match status" value="1"/>
</dbReference>
<feature type="binding site" evidence="7">
    <location>
        <begin position="62"/>
        <end position="66"/>
    </location>
    <ligand>
        <name>4-CDP-2-C-methyl-D-erythritol 2-phosphate</name>
        <dbReference type="ChEBI" id="CHEBI:57919"/>
    </ligand>
</feature>
<dbReference type="PANTHER" id="PTHR43181:SF1">
    <property type="entry name" value="2-C-METHYL-D-ERYTHRITOL 2,4-CYCLODIPHOSPHATE SYNTHASE, CHLOROPLASTIC"/>
    <property type="match status" value="1"/>
</dbReference>
<dbReference type="RefSeq" id="WP_089862605.1">
    <property type="nucleotide sequence ID" value="NZ_FOTI01000054.1"/>
</dbReference>
<dbReference type="InterPro" id="IPR020555">
    <property type="entry name" value="MECDP_synthase_CS"/>
</dbReference>
<dbReference type="AlphaFoldDB" id="A0A1I4MH92"/>
<evidence type="ECO:0000313" key="11">
    <source>
        <dbReference type="Proteomes" id="UP000199006"/>
    </source>
</evidence>
<dbReference type="PANTHER" id="PTHR43181">
    <property type="entry name" value="2-C-METHYL-D-ERYTHRITOL 2,4-CYCLODIPHOSPHATE SYNTHASE, CHLOROPLASTIC"/>
    <property type="match status" value="1"/>
</dbReference>
<evidence type="ECO:0000259" key="9">
    <source>
        <dbReference type="Pfam" id="PF02542"/>
    </source>
</evidence>
<dbReference type="InterPro" id="IPR003526">
    <property type="entry name" value="MECDP_synthase"/>
</dbReference>
<dbReference type="OrthoDB" id="9804336at2"/>
<dbReference type="InterPro" id="IPR036571">
    <property type="entry name" value="MECDP_synthase_sf"/>
</dbReference>
<evidence type="ECO:0000256" key="6">
    <source>
        <dbReference type="ARBA" id="ARBA00023239"/>
    </source>
</evidence>
<comment type="caution">
    <text evidence="7">Lacks conserved residue(s) required for the propagation of feature annotation.</text>
</comment>
<feature type="binding site" evidence="7">
    <location>
        <begin position="9"/>
        <end position="11"/>
    </location>
    <ligand>
        <name>4-CDP-2-C-methyl-D-erythritol 2-phosphate</name>
        <dbReference type="ChEBI" id="CHEBI:57919"/>
    </ligand>
</feature>
<sequence>MFKVGFAYDSHRLVEERELILGGIRIESELGLLGHSDADVLTHALMDALLGAIGAGDIGSHFPDTDPQYKGVSSLILLDHVMELVSKKNYLVNNCDLVIIAEYPKLKPYRTKIVKSLANHLKIKPESINLKATTNETMGFTGRREGIAAYAVISVVEQKLWQFFEFLDMEGSIYDVSKKYHDSRSNHN</sequence>
<evidence type="ECO:0000256" key="1">
    <source>
        <dbReference type="ARBA" id="ARBA00000200"/>
    </source>
</evidence>
<evidence type="ECO:0000256" key="7">
    <source>
        <dbReference type="HAMAP-Rule" id="MF_00107"/>
    </source>
</evidence>
<dbReference type="PROSITE" id="PS01350">
    <property type="entry name" value="ISPF"/>
    <property type="match status" value="1"/>
</dbReference>
<dbReference type="GO" id="GO:0008685">
    <property type="term" value="F:2-C-methyl-D-erythritol 2,4-cyclodiphosphate synthase activity"/>
    <property type="evidence" value="ECO:0007669"/>
    <property type="project" value="UniProtKB-UniRule"/>
</dbReference>
<comment type="similarity">
    <text evidence="7 8">Belongs to the IspF family.</text>
</comment>
<dbReference type="NCBIfam" id="TIGR00151">
    <property type="entry name" value="ispF"/>
    <property type="match status" value="1"/>
</dbReference>
<evidence type="ECO:0000313" key="10">
    <source>
        <dbReference type="EMBL" id="SFM02594.1"/>
    </source>
</evidence>
<dbReference type="EC" id="4.6.1.12" evidence="3 7"/>
<keyword evidence="4 7" id="KW-0479">Metal-binding</keyword>
<dbReference type="STRING" id="29563.SAMN02983006_02609"/>
<comment type="function">
    <text evidence="7">Involved in the biosynthesis of isopentenyl diphosphate (IPP) and dimethylallyl diphosphate (DMAPP), two major building blocks of isoprenoid compounds. Catalyzes the conversion of 4-diphosphocytidyl-2-C-methyl-D-erythritol 2-phosphate (CDP-ME2P) to 2-C-methyl-D-erythritol 2,4-cyclodiphosphate (ME-CPP) with a corresponding release of cytidine 5-monophosphate (CMP).</text>
</comment>
<feature type="site" description="Transition state stabilizer" evidence="7">
    <location>
        <position position="134"/>
    </location>
</feature>
<dbReference type="GO" id="GO:0019288">
    <property type="term" value="P:isopentenyl diphosphate biosynthetic process, methylerythritol 4-phosphate pathway"/>
    <property type="evidence" value="ECO:0007669"/>
    <property type="project" value="UniProtKB-UniRule"/>
</dbReference>
<organism evidence="10 11">
    <name type="scientific">Halanaerobium salsuginis</name>
    <dbReference type="NCBI Taxonomy" id="29563"/>
    <lineage>
        <taxon>Bacteria</taxon>
        <taxon>Bacillati</taxon>
        <taxon>Bacillota</taxon>
        <taxon>Clostridia</taxon>
        <taxon>Halanaerobiales</taxon>
        <taxon>Halanaerobiaceae</taxon>
        <taxon>Halanaerobium</taxon>
    </lineage>
</organism>
<reference evidence="10 11" key="1">
    <citation type="submission" date="2016-10" db="EMBL/GenBank/DDBJ databases">
        <authorList>
            <person name="de Groot N.N."/>
        </authorList>
    </citation>
    <scope>NUCLEOTIDE SEQUENCE [LARGE SCALE GENOMIC DNA]</scope>
    <source>
        <strain evidence="10 11">ATCC 51327</strain>
    </source>
</reference>
<comment type="catalytic activity">
    <reaction evidence="1 7 8">
        <text>4-CDP-2-C-methyl-D-erythritol 2-phosphate = 2-C-methyl-D-erythritol 2,4-cyclic diphosphate + CMP</text>
        <dbReference type="Rhea" id="RHEA:23864"/>
        <dbReference type="ChEBI" id="CHEBI:57919"/>
        <dbReference type="ChEBI" id="CHEBI:58483"/>
        <dbReference type="ChEBI" id="CHEBI:60377"/>
        <dbReference type="EC" id="4.6.1.12"/>
    </reaction>
</comment>